<accession>A0AAW0TBJ9</accession>
<gene>
    <name evidence="1" type="ORF">O3P69_014315</name>
</gene>
<reference evidence="1 2" key="1">
    <citation type="submission" date="2023-03" db="EMBL/GenBank/DDBJ databases">
        <title>High-quality genome of Scylla paramamosain provides insights in environmental adaptation.</title>
        <authorList>
            <person name="Zhang L."/>
        </authorList>
    </citation>
    <scope>NUCLEOTIDE SEQUENCE [LARGE SCALE GENOMIC DNA]</scope>
    <source>
        <strain evidence="1">LZ_2023a</strain>
        <tissue evidence="1">Muscle</tissue>
    </source>
</reference>
<dbReference type="EMBL" id="JARAKH010000034">
    <property type="protein sequence ID" value="KAK8384653.1"/>
    <property type="molecule type" value="Genomic_DNA"/>
</dbReference>
<comment type="caution">
    <text evidence="1">The sequence shown here is derived from an EMBL/GenBank/DDBJ whole genome shotgun (WGS) entry which is preliminary data.</text>
</comment>
<keyword evidence="2" id="KW-1185">Reference proteome</keyword>
<dbReference type="Proteomes" id="UP001487740">
    <property type="component" value="Unassembled WGS sequence"/>
</dbReference>
<evidence type="ECO:0000313" key="2">
    <source>
        <dbReference type="Proteomes" id="UP001487740"/>
    </source>
</evidence>
<proteinExistence type="predicted"/>
<organism evidence="1 2">
    <name type="scientific">Scylla paramamosain</name>
    <name type="common">Mud crab</name>
    <dbReference type="NCBI Taxonomy" id="85552"/>
    <lineage>
        <taxon>Eukaryota</taxon>
        <taxon>Metazoa</taxon>
        <taxon>Ecdysozoa</taxon>
        <taxon>Arthropoda</taxon>
        <taxon>Crustacea</taxon>
        <taxon>Multicrustacea</taxon>
        <taxon>Malacostraca</taxon>
        <taxon>Eumalacostraca</taxon>
        <taxon>Eucarida</taxon>
        <taxon>Decapoda</taxon>
        <taxon>Pleocyemata</taxon>
        <taxon>Brachyura</taxon>
        <taxon>Eubrachyura</taxon>
        <taxon>Portunoidea</taxon>
        <taxon>Portunidae</taxon>
        <taxon>Portuninae</taxon>
        <taxon>Scylla</taxon>
    </lineage>
</organism>
<sequence>MSRGCSAQRIQAFEKESGYQLYQERYLQQVRLKKLDYSMTGIKARCTRQTNQNKTPYEVWMIASSTGDSTAGCVYRVPLLPVDTQNSQWKVYMIPDISSF</sequence>
<protein>
    <submittedName>
        <fullName evidence="1">Uncharacterized protein</fullName>
    </submittedName>
</protein>
<dbReference type="AlphaFoldDB" id="A0AAW0TBJ9"/>
<name>A0AAW0TBJ9_SCYPA</name>
<evidence type="ECO:0000313" key="1">
    <source>
        <dbReference type="EMBL" id="KAK8384653.1"/>
    </source>
</evidence>